<protein>
    <submittedName>
        <fullName evidence="2">AGAP008657-PA</fullName>
    </submittedName>
</protein>
<dbReference type="PaxDb" id="7165-AGAP008657-PA"/>
<evidence type="ECO:0000256" key="1">
    <source>
        <dbReference type="SAM" id="MobiDB-lite"/>
    </source>
</evidence>
<accession>A0NE31</accession>
<dbReference type="Proteomes" id="UP000007062">
    <property type="component" value="Chromosome 3R"/>
</dbReference>
<dbReference type="AlphaFoldDB" id="A0NE31"/>
<evidence type="ECO:0000313" key="4">
    <source>
        <dbReference type="Proteomes" id="UP000007062"/>
    </source>
</evidence>
<evidence type="ECO:0000313" key="2">
    <source>
        <dbReference type="EMBL" id="EAU76703.1"/>
    </source>
</evidence>
<dbReference type="HOGENOM" id="CLU_2640115_0_0_1"/>
<reference evidence="2" key="2">
    <citation type="submission" date="2002-03" db="EMBL/GenBank/DDBJ databases">
        <authorList>
            <consortium name="The Anopheles Genome Sequencing Consortium"/>
        </authorList>
    </citation>
    <scope>NUCLEOTIDE SEQUENCE</scope>
    <source>
        <strain evidence="2">PEST</strain>
    </source>
</reference>
<dbReference type="EMBL" id="AAAB01008944">
    <property type="protein sequence ID" value="EAU76703.1"/>
    <property type="molecule type" value="Genomic_DNA"/>
</dbReference>
<proteinExistence type="predicted"/>
<feature type="compositionally biased region" description="Basic residues" evidence="1">
    <location>
        <begin position="30"/>
        <end position="43"/>
    </location>
</feature>
<reference evidence="2" key="5">
    <citation type="submission" date="2011-05" db="EMBL/GenBank/DDBJ databases">
        <authorList>
            <consortium name="VectorBase"/>
        </authorList>
    </citation>
    <scope>NUCLEOTIDE SEQUENCE</scope>
    <source>
        <strain evidence="2">PEST</strain>
    </source>
</reference>
<sequence>MELGIRVRVRVRPVEIADCARRTPPVLQRSHQRNHTRVTRGGRAKVASTSHRDDTTNAANTTATTTTTTINDRISRK</sequence>
<gene>
    <name evidence="2" type="ORF">AgaP_AGAP008657</name>
</gene>
<reference evidence="2" key="4">
    <citation type="journal article" date="2007" name="Genome Biol.">
        <title>Update of the Anopheles gambiae PEST genome assembly.</title>
        <authorList>
            <person name="Sharakhova M.V."/>
            <person name="Hammond M.P."/>
            <person name="Lobo N.F."/>
            <person name="Krzywinski J."/>
            <person name="Unger M.F."/>
            <person name="Hillenmeyer M.E."/>
            <person name="Bruggner R.V."/>
            <person name="Birney E."/>
            <person name="Collins F.H."/>
        </authorList>
    </citation>
    <scope>NUCLEOTIDE SEQUENCE</scope>
    <source>
        <strain evidence="2">PEST</strain>
    </source>
</reference>
<feature type="region of interest" description="Disordered" evidence="1">
    <location>
        <begin position="26"/>
        <end position="77"/>
    </location>
</feature>
<organism evidence="2">
    <name type="scientific">Anopheles gambiae</name>
    <name type="common">African malaria mosquito</name>
    <dbReference type="NCBI Taxonomy" id="7165"/>
    <lineage>
        <taxon>Eukaryota</taxon>
        <taxon>Metazoa</taxon>
        <taxon>Ecdysozoa</taxon>
        <taxon>Arthropoda</taxon>
        <taxon>Hexapoda</taxon>
        <taxon>Insecta</taxon>
        <taxon>Pterygota</taxon>
        <taxon>Neoptera</taxon>
        <taxon>Endopterygota</taxon>
        <taxon>Diptera</taxon>
        <taxon>Nematocera</taxon>
        <taxon>Culicoidea</taxon>
        <taxon>Culicidae</taxon>
        <taxon>Anophelinae</taxon>
        <taxon>Anopheles</taxon>
    </lineage>
</organism>
<keyword evidence="4" id="KW-1185">Reference proteome</keyword>
<name>A0NE31_ANOGA</name>
<feature type="compositionally biased region" description="Low complexity" evidence="1">
    <location>
        <begin position="56"/>
        <end position="69"/>
    </location>
</feature>
<reference evidence="2 4" key="1">
    <citation type="journal article" date="2002" name="Science">
        <title>The genome sequence of the malaria mosquito Anopheles gambiae.</title>
        <authorList>
            <person name="Holt R.A."/>
            <person name="Subramanian G.M."/>
            <person name="Halpern A."/>
            <person name="Sutton G.G."/>
            <person name="Charlab R."/>
            <person name="Nusskern D.R."/>
            <person name="Wincker P."/>
            <person name="Clark A.G."/>
            <person name="Ribeiro J.M."/>
            <person name="Wides R."/>
            <person name="Salzberg S.L."/>
            <person name="Loftus B."/>
            <person name="Yandell M."/>
            <person name="Majoros W.H."/>
            <person name="Rusch D.B."/>
            <person name="Lai Z."/>
            <person name="Kraft C.L."/>
            <person name="Abril J.F."/>
            <person name="Anthouard V."/>
            <person name="Arensburger P."/>
            <person name="Atkinson P.W."/>
            <person name="Baden H."/>
            <person name="de Berardinis V."/>
            <person name="Baldwin D."/>
            <person name="Benes V."/>
            <person name="Biedler J."/>
            <person name="Blass C."/>
            <person name="Bolanos R."/>
            <person name="Boscus D."/>
            <person name="Barnstead M."/>
            <person name="Cai S."/>
            <person name="Center A."/>
            <person name="Chaturverdi K."/>
            <person name="Christophides G.K."/>
            <person name="Chrystal M.A."/>
            <person name="Clamp M."/>
            <person name="Cravchik A."/>
            <person name="Curwen V."/>
            <person name="Dana A."/>
            <person name="Delcher A."/>
            <person name="Dew I."/>
            <person name="Evans C.A."/>
            <person name="Flanigan M."/>
            <person name="Grundschober-Freimoser A."/>
            <person name="Friedli L."/>
            <person name="Gu Z."/>
            <person name="Guan P."/>
            <person name="Guigo R."/>
            <person name="Hillenmeyer M.E."/>
            <person name="Hladun S.L."/>
            <person name="Hogan J.R."/>
            <person name="Hong Y.S."/>
            <person name="Hoover J."/>
            <person name="Jaillon O."/>
            <person name="Ke Z."/>
            <person name="Kodira C."/>
            <person name="Kokoza E."/>
            <person name="Koutsos A."/>
            <person name="Letunic I."/>
            <person name="Levitsky A."/>
            <person name="Liang Y."/>
            <person name="Lin J.J."/>
            <person name="Lobo N.F."/>
            <person name="Lopez J.R."/>
            <person name="Malek J.A."/>
            <person name="McIntosh T.C."/>
            <person name="Meister S."/>
            <person name="Miller J."/>
            <person name="Mobarry C."/>
            <person name="Mongin E."/>
            <person name="Murphy S.D."/>
            <person name="O'Brochta D.A."/>
            <person name="Pfannkoch C."/>
            <person name="Qi R."/>
            <person name="Regier M.A."/>
            <person name="Remington K."/>
            <person name="Shao H."/>
            <person name="Sharakhova M.V."/>
            <person name="Sitter C.D."/>
            <person name="Shetty J."/>
            <person name="Smith T.J."/>
            <person name="Strong R."/>
            <person name="Sun J."/>
            <person name="Thomasova D."/>
            <person name="Ton L.Q."/>
            <person name="Topalis P."/>
            <person name="Tu Z."/>
            <person name="Unger M.F."/>
            <person name="Walenz B."/>
            <person name="Wang A."/>
            <person name="Wang J."/>
            <person name="Wang M."/>
            <person name="Wang X."/>
            <person name="Woodford K.J."/>
            <person name="Wortman J.R."/>
            <person name="Wu M."/>
            <person name="Yao A."/>
            <person name="Zdobnov E.M."/>
            <person name="Zhang H."/>
            <person name="Zhao Q."/>
            <person name="Zhao S."/>
            <person name="Zhu S.C."/>
            <person name="Zhimulev I."/>
            <person name="Coluzzi M."/>
            <person name="della Torre A."/>
            <person name="Roth C.W."/>
            <person name="Louis C."/>
            <person name="Kalush F."/>
            <person name="Mural R.J."/>
            <person name="Myers E.W."/>
            <person name="Adams M.D."/>
            <person name="Smith H.O."/>
            <person name="Broder S."/>
            <person name="Gardner M.J."/>
            <person name="Fraser C.M."/>
            <person name="Birney E."/>
            <person name="Bork P."/>
            <person name="Brey P.T."/>
            <person name="Venter J.C."/>
            <person name="Weissenbach J."/>
            <person name="Kafatos F.C."/>
            <person name="Collins F.H."/>
            <person name="Hoffman S.L."/>
        </authorList>
    </citation>
    <scope>NUCLEOTIDE SEQUENCE [LARGE SCALE GENOMIC DNA]</scope>
    <source>
        <strain evidence="2 4">PEST</strain>
    </source>
</reference>
<dbReference type="EnsemblMetazoa" id="AGAP008657-RA">
    <property type="protein sequence ID" value="AGAP008657-PA"/>
    <property type="gene ID" value="AGAP008657"/>
</dbReference>
<reference evidence="3" key="6">
    <citation type="submission" date="2020-05" db="UniProtKB">
        <authorList>
            <consortium name="EnsemblMetazoa"/>
        </authorList>
    </citation>
    <scope>IDENTIFICATION</scope>
    <source>
        <strain evidence="3">PEST</strain>
    </source>
</reference>
<reference evidence="2 3" key="3">
    <citation type="journal article" date="2004" name="Trends Parasitol.">
        <title>The Anopheles gambiae genome: an update.</title>
        <authorList>
            <person name="Mongin E."/>
            <person name="Louis C."/>
            <person name="Holt R.A."/>
            <person name="Birney E."/>
            <person name="Collins F.H."/>
        </authorList>
    </citation>
    <scope>NUCLEOTIDE SEQUENCE</scope>
    <source>
        <strain evidence="2 3">PEST</strain>
    </source>
</reference>
<evidence type="ECO:0000313" key="3">
    <source>
        <dbReference type="EnsemblMetazoa" id="AGAP008657-PA"/>
    </source>
</evidence>
<dbReference type="VEuPathDB" id="VectorBase:AGAP008657"/>